<feature type="region of interest" description="Disordered" evidence="1">
    <location>
        <begin position="114"/>
        <end position="133"/>
    </location>
</feature>
<name>A0AAP7ATI3_9FIRM</name>
<evidence type="ECO:0000256" key="1">
    <source>
        <dbReference type="SAM" id="MobiDB-lite"/>
    </source>
</evidence>
<dbReference type="Proteomes" id="UP000724058">
    <property type="component" value="Unassembled WGS sequence"/>
</dbReference>
<evidence type="ECO:0000313" key="2">
    <source>
        <dbReference type="EMBL" id="NSE59150.1"/>
    </source>
</evidence>
<protein>
    <submittedName>
        <fullName evidence="2">Uncharacterized protein</fullName>
    </submittedName>
</protein>
<reference evidence="2" key="2">
    <citation type="submission" date="2020-02" db="EMBL/GenBank/DDBJ databases">
        <authorList>
            <person name="Littmann E."/>
            <person name="Sorbara M."/>
        </authorList>
    </citation>
    <scope>NUCLEOTIDE SEQUENCE</scope>
    <source>
        <strain evidence="2">MSK.10.16</strain>
    </source>
</reference>
<dbReference type="EMBL" id="JAAIOD010000025">
    <property type="protein sequence ID" value="NSE59150.1"/>
    <property type="molecule type" value="Genomic_DNA"/>
</dbReference>
<accession>A0AAP7ATI3</accession>
<organism evidence="2 3">
    <name type="scientific">Dorea longicatena</name>
    <dbReference type="NCBI Taxonomy" id="88431"/>
    <lineage>
        <taxon>Bacteria</taxon>
        <taxon>Bacillati</taxon>
        <taxon>Bacillota</taxon>
        <taxon>Clostridia</taxon>
        <taxon>Lachnospirales</taxon>
        <taxon>Lachnospiraceae</taxon>
        <taxon>Dorea</taxon>
    </lineage>
</organism>
<sequence length="133" mass="15620">MKNFRLIKINIGTYRGEVVNYNVKTSDRTGRTYLNLNLKLYAKEGQEVNVQKSYCLDPGKNLHIMRVMKDVGGLKKNGNADFGKLLEYYFWISVSYDDFGQLYVEKLRVVHEDDEYEPEDDIEDDFEEDETDV</sequence>
<proteinExistence type="predicted"/>
<comment type="caution">
    <text evidence="2">The sequence shown here is derived from an EMBL/GenBank/DDBJ whole genome shotgun (WGS) entry which is preliminary data.</text>
</comment>
<evidence type="ECO:0000313" key="3">
    <source>
        <dbReference type="Proteomes" id="UP000724058"/>
    </source>
</evidence>
<gene>
    <name evidence="2" type="ORF">G4332_13790</name>
</gene>
<dbReference type="RefSeq" id="WP_173793358.1">
    <property type="nucleotide sequence ID" value="NZ_JAAIOC010000027.1"/>
</dbReference>
<reference evidence="2" key="1">
    <citation type="journal article" date="2020" name="Cell Host Microbe">
        <title>Functional and Genomic Variation between Human-Derived Isolates of Lachnospiraceae Reveals Inter- and Intra-Species Diversity.</title>
        <authorList>
            <person name="Sorbara M.T."/>
            <person name="Littmann E.R."/>
            <person name="Fontana E."/>
            <person name="Moody T.U."/>
            <person name="Kohout C.E."/>
            <person name="Gjonbalaj M."/>
            <person name="Eaton V."/>
            <person name="Seok R."/>
            <person name="Leiner I.M."/>
            <person name="Pamer E.G."/>
        </authorList>
    </citation>
    <scope>NUCLEOTIDE SEQUENCE</scope>
    <source>
        <strain evidence="2">MSK.10.16</strain>
    </source>
</reference>
<dbReference type="AlphaFoldDB" id="A0AAP7ATI3"/>